<sequence>QKSNVAAKMDYKKLDLDDVSMLVQECLKKLEEMERLLLHEDLTKNKKSLEAEKAQLSEQVERLKTKKKGMEEKISFGDYTIQPKLLQTQQHYQKYDAGTQRIKVSSSLLYSRIGK</sequence>
<feature type="coiled-coil region" evidence="1">
    <location>
        <begin position="16"/>
        <end position="73"/>
    </location>
</feature>
<dbReference type="InParanoid" id="A0A1X7SZL0"/>
<reference evidence="2" key="1">
    <citation type="submission" date="2017-05" db="UniProtKB">
        <authorList>
            <consortium name="EnsemblMetazoa"/>
        </authorList>
    </citation>
    <scope>IDENTIFICATION</scope>
</reference>
<keyword evidence="1" id="KW-0175">Coiled coil</keyword>
<accession>A0A1X7SZL0</accession>
<dbReference type="EnsemblMetazoa" id="Aqu2.1.07626_001">
    <property type="protein sequence ID" value="Aqu2.1.07626_001"/>
    <property type="gene ID" value="Aqu2.1.07626"/>
</dbReference>
<dbReference type="AlphaFoldDB" id="A0A1X7SZL0"/>
<organism evidence="2">
    <name type="scientific">Amphimedon queenslandica</name>
    <name type="common">Sponge</name>
    <dbReference type="NCBI Taxonomy" id="400682"/>
    <lineage>
        <taxon>Eukaryota</taxon>
        <taxon>Metazoa</taxon>
        <taxon>Porifera</taxon>
        <taxon>Demospongiae</taxon>
        <taxon>Heteroscleromorpha</taxon>
        <taxon>Haplosclerida</taxon>
        <taxon>Niphatidae</taxon>
        <taxon>Amphimedon</taxon>
    </lineage>
</organism>
<name>A0A1X7SZL0_AMPQE</name>
<evidence type="ECO:0000256" key="1">
    <source>
        <dbReference type="SAM" id="Coils"/>
    </source>
</evidence>
<protein>
    <submittedName>
        <fullName evidence="2">Uncharacterized protein</fullName>
    </submittedName>
</protein>
<proteinExistence type="predicted"/>
<evidence type="ECO:0000313" key="2">
    <source>
        <dbReference type="EnsemblMetazoa" id="Aqu2.1.07626_001"/>
    </source>
</evidence>